<dbReference type="RefSeq" id="WP_188766147.1">
    <property type="nucleotide sequence ID" value="NZ_BMKK01000004.1"/>
</dbReference>
<accession>A0A916YS95</accession>
<dbReference type="Pfam" id="PF13376">
    <property type="entry name" value="OmdA"/>
    <property type="match status" value="1"/>
</dbReference>
<reference evidence="1" key="2">
    <citation type="submission" date="2020-09" db="EMBL/GenBank/DDBJ databases">
        <authorList>
            <person name="Sun Q."/>
            <person name="Zhou Y."/>
        </authorList>
    </citation>
    <scope>NUCLEOTIDE SEQUENCE</scope>
    <source>
        <strain evidence="1">CGMCC 1.15958</strain>
    </source>
</reference>
<name>A0A916YS95_9BACT</name>
<reference evidence="1" key="1">
    <citation type="journal article" date="2014" name="Int. J. Syst. Evol. Microbiol.">
        <title>Complete genome sequence of Corynebacterium casei LMG S-19264T (=DSM 44701T), isolated from a smear-ripened cheese.</title>
        <authorList>
            <consortium name="US DOE Joint Genome Institute (JGI-PGF)"/>
            <person name="Walter F."/>
            <person name="Albersmeier A."/>
            <person name="Kalinowski J."/>
            <person name="Ruckert C."/>
        </authorList>
    </citation>
    <scope>NUCLEOTIDE SEQUENCE</scope>
    <source>
        <strain evidence="1">CGMCC 1.15958</strain>
    </source>
</reference>
<evidence type="ECO:0000313" key="2">
    <source>
        <dbReference type="Proteomes" id="UP000609064"/>
    </source>
</evidence>
<keyword evidence="2" id="KW-1185">Reference proteome</keyword>
<evidence type="ECO:0008006" key="3">
    <source>
        <dbReference type="Google" id="ProtNLM"/>
    </source>
</evidence>
<protein>
    <recommendedName>
        <fullName evidence="3">Bacteriocin-protection protein</fullName>
    </recommendedName>
</protein>
<comment type="caution">
    <text evidence="1">The sequence shown here is derived from an EMBL/GenBank/DDBJ whole genome shotgun (WGS) entry which is preliminary data.</text>
</comment>
<dbReference type="AlphaFoldDB" id="A0A916YS95"/>
<evidence type="ECO:0000313" key="1">
    <source>
        <dbReference type="EMBL" id="GGD57653.1"/>
    </source>
</evidence>
<dbReference type="Proteomes" id="UP000609064">
    <property type="component" value="Unassembled WGS sequence"/>
</dbReference>
<dbReference type="EMBL" id="BMKK01000004">
    <property type="protein sequence ID" value="GGD57653.1"/>
    <property type="molecule type" value="Genomic_DNA"/>
</dbReference>
<gene>
    <name evidence="1" type="ORF">GCM10011514_22180</name>
</gene>
<proteinExistence type="predicted"/>
<sequence length="190" mass="22061">MEKEEIDTFYPSTTTEWREWLQENHLSKQSVWLIYFKKKSNIPSISWSQAVDEALCFGWIDSTARPISDEKYMQFFTKRKPKSVWSKINKDKVEKLIEAGKMSQAGFDSIRIAKENGSWTILDEVEALVIPPDFETALMANQGSKEFFMSLSKSAQKAVLHRLLMAKQQATRQKRINEFIELVAQKTNSK</sequence>
<organism evidence="1 2">
    <name type="scientific">Emticicia aquatilis</name>
    <dbReference type="NCBI Taxonomy" id="1537369"/>
    <lineage>
        <taxon>Bacteria</taxon>
        <taxon>Pseudomonadati</taxon>
        <taxon>Bacteroidota</taxon>
        <taxon>Cytophagia</taxon>
        <taxon>Cytophagales</taxon>
        <taxon>Leadbetterellaceae</taxon>
        <taxon>Emticicia</taxon>
    </lineage>
</organism>